<evidence type="ECO:0000259" key="11">
    <source>
        <dbReference type="Pfam" id="PF05193"/>
    </source>
</evidence>
<accession>A0A1T4VS05</accession>
<dbReference type="RefSeq" id="WP_159445905.1">
    <property type="nucleotide sequence ID" value="NZ_FUYA01000002.1"/>
</dbReference>
<dbReference type="Proteomes" id="UP000189733">
    <property type="component" value="Unassembled WGS sequence"/>
</dbReference>
<dbReference type="Pfam" id="PF00675">
    <property type="entry name" value="Peptidase_M16"/>
    <property type="match status" value="1"/>
</dbReference>
<name>A0A1T4VS05_9BACT</name>
<comment type="similarity">
    <text evidence="2 8">Belongs to the peptidase M16 family.</text>
</comment>
<comment type="cofactor">
    <cofactor evidence="1">
        <name>Zn(2+)</name>
        <dbReference type="ChEBI" id="CHEBI:29105"/>
    </cofactor>
</comment>
<feature type="chain" id="PRO_5012639965" evidence="9">
    <location>
        <begin position="37"/>
        <end position="972"/>
    </location>
</feature>
<reference evidence="12 13" key="1">
    <citation type="submission" date="2017-02" db="EMBL/GenBank/DDBJ databases">
        <authorList>
            <person name="Peterson S.W."/>
        </authorList>
    </citation>
    <scope>NUCLEOTIDE SEQUENCE [LARGE SCALE GENOMIC DNA]</scope>
    <source>
        <strain evidence="12 13">DSM 18034</strain>
    </source>
</reference>
<keyword evidence="5" id="KW-0378">Hydrolase</keyword>
<keyword evidence="6" id="KW-0862">Zinc</keyword>
<keyword evidence="9" id="KW-0732">Signal</keyword>
<dbReference type="PROSITE" id="PS00143">
    <property type="entry name" value="INSULINASE"/>
    <property type="match status" value="1"/>
</dbReference>
<evidence type="ECO:0000256" key="2">
    <source>
        <dbReference type="ARBA" id="ARBA00007261"/>
    </source>
</evidence>
<organism evidence="12 13">
    <name type="scientific">Desulfobaculum bizertense DSM 18034</name>
    <dbReference type="NCBI Taxonomy" id="1121442"/>
    <lineage>
        <taxon>Bacteria</taxon>
        <taxon>Pseudomonadati</taxon>
        <taxon>Thermodesulfobacteriota</taxon>
        <taxon>Desulfovibrionia</taxon>
        <taxon>Desulfovibrionales</taxon>
        <taxon>Desulfovibrionaceae</taxon>
        <taxon>Desulfobaculum</taxon>
    </lineage>
</organism>
<evidence type="ECO:0000313" key="13">
    <source>
        <dbReference type="Proteomes" id="UP000189733"/>
    </source>
</evidence>
<dbReference type="EMBL" id="FUYA01000002">
    <property type="protein sequence ID" value="SKA67638.1"/>
    <property type="molecule type" value="Genomic_DNA"/>
</dbReference>
<keyword evidence="4" id="KW-0479">Metal-binding</keyword>
<dbReference type="OrthoDB" id="9811314at2"/>
<proteinExistence type="inferred from homology"/>
<dbReference type="AlphaFoldDB" id="A0A1T4VS05"/>
<dbReference type="InterPro" id="IPR007863">
    <property type="entry name" value="Peptidase_M16_C"/>
</dbReference>
<feature type="domain" description="Peptidase M16 C-terminal" evidence="11">
    <location>
        <begin position="717"/>
        <end position="903"/>
    </location>
</feature>
<keyword evidence="3 12" id="KW-0645">Protease</keyword>
<keyword evidence="7" id="KW-0482">Metalloprotease</keyword>
<dbReference type="STRING" id="1121442.SAMN02745702_00862"/>
<dbReference type="SUPFAM" id="SSF63411">
    <property type="entry name" value="LuxS/MPP-like metallohydrolase"/>
    <property type="match status" value="4"/>
</dbReference>
<evidence type="ECO:0000256" key="4">
    <source>
        <dbReference type="ARBA" id="ARBA00022723"/>
    </source>
</evidence>
<evidence type="ECO:0000256" key="8">
    <source>
        <dbReference type="RuleBase" id="RU004447"/>
    </source>
</evidence>
<keyword evidence="13" id="KW-1185">Reference proteome</keyword>
<sequence length="972" mass="108374">MTHLPQWNQKRWCIVSLAILCAGVMIAYAGRSQAHAAQAEHHKQEAFWLNGSWPHEGSDLSPHPSAVFGRLDNGFRYVLLHHDTPKGRTVMQLDVQAGSLMERENEAGIAHYMEHMVFNGSTHFAPGKLITYFQKNGMSFGGDTNAHTAMQETVFKLNLPQNSNEEIQKGLTVLSDFARGALILEQEVSNERGVILEEKTARDTIQSRARQRRLDRVYGGTRFTDPTIGKEQIIRGANAKLLRGFYEAWYRPELTVLVMVGDFDPHSIEPLVRWTFADFRAKAPRREVPQWGDISSTSPVAFYDPKSGSAPLVMVERLHPRHRPQDSVTLQRRELAEQLAAKILRDRLMTLCASPKAPALKAFSRISMPFSQFKNAGMMAMPKNGDWKSALSLLENELRRATTYGFTEQEFQRAKQFFMTAIRRNIMHEKAESSQSIAEEIIACLNSGRVYQSAKQSMALYAPMLKDMSKAEAEGALKRLWSTGKHVVSLTGLPIASSTPEKTVLDVWNAASNVPVSAWKEHVAQPFPYLKASSHVAQVTAQDEHSELPETFAFRHVDFDNGMTLYMKPSTVEKRRVELSLMFGRGLNDLTPREQKMAQLVNKCVAMTGPGKLTRVEFMQALGGKSIQLNLGTRASSHVIAGSSLNKDLPLLLHGMRSILLDQHIRQSDFDSALSLLQSEETDRTGTASGLMRSKGFPFMSGGVIVPALTYKEAQQFTLAELQDFLKKELATGKLTFTAAGDFAPDALQKQIGQIFGDQKRAAYVSTAQFSNSFPAGQHVQARLTGELQQAGVLIGYAIPGPASETAQADDPALLREIRYSILTKVLSDRMRIQIREKLGAAYSPFAFSWTRPDFAPYGIICAYATTDAGKEQLVSTEAQRILDAVADSGITQDELDRAQRQLLAARINARKKLSFWSMLLQSESTLRKGTMARQPLREKIIKKSTVDDMNTLAKELFSSSRRAQFTVLPQK</sequence>
<evidence type="ECO:0000256" key="3">
    <source>
        <dbReference type="ARBA" id="ARBA00022670"/>
    </source>
</evidence>
<feature type="domain" description="Peptidase M16 N-terminal" evidence="10">
    <location>
        <begin position="77"/>
        <end position="214"/>
    </location>
</feature>
<dbReference type="InterPro" id="IPR011249">
    <property type="entry name" value="Metalloenz_LuxS/M16"/>
</dbReference>
<dbReference type="Gene3D" id="3.30.830.10">
    <property type="entry name" value="Metalloenzyme, LuxS/M16 peptidase-like"/>
    <property type="match status" value="4"/>
</dbReference>
<evidence type="ECO:0000256" key="1">
    <source>
        <dbReference type="ARBA" id="ARBA00001947"/>
    </source>
</evidence>
<dbReference type="GO" id="GO:0004222">
    <property type="term" value="F:metalloendopeptidase activity"/>
    <property type="evidence" value="ECO:0007669"/>
    <property type="project" value="InterPro"/>
</dbReference>
<dbReference type="Pfam" id="PF05193">
    <property type="entry name" value="Peptidase_M16_C"/>
    <property type="match status" value="2"/>
</dbReference>
<dbReference type="PANTHER" id="PTHR43690">
    <property type="entry name" value="NARDILYSIN"/>
    <property type="match status" value="1"/>
</dbReference>
<evidence type="ECO:0000256" key="5">
    <source>
        <dbReference type="ARBA" id="ARBA00022801"/>
    </source>
</evidence>
<evidence type="ECO:0000256" key="6">
    <source>
        <dbReference type="ARBA" id="ARBA00022833"/>
    </source>
</evidence>
<evidence type="ECO:0000256" key="7">
    <source>
        <dbReference type="ARBA" id="ARBA00023049"/>
    </source>
</evidence>
<protein>
    <submittedName>
        <fullName evidence="12">Zinc protease</fullName>
    </submittedName>
</protein>
<feature type="signal peptide" evidence="9">
    <location>
        <begin position="1"/>
        <end position="36"/>
    </location>
</feature>
<dbReference type="InterPro" id="IPR011765">
    <property type="entry name" value="Pept_M16_N"/>
</dbReference>
<evidence type="ECO:0000313" key="12">
    <source>
        <dbReference type="EMBL" id="SKA67638.1"/>
    </source>
</evidence>
<dbReference type="GO" id="GO:0006508">
    <property type="term" value="P:proteolysis"/>
    <property type="evidence" value="ECO:0007669"/>
    <property type="project" value="UniProtKB-KW"/>
</dbReference>
<feature type="domain" description="Peptidase M16 C-terminal" evidence="11">
    <location>
        <begin position="238"/>
        <end position="416"/>
    </location>
</feature>
<dbReference type="GO" id="GO:0046872">
    <property type="term" value="F:metal ion binding"/>
    <property type="evidence" value="ECO:0007669"/>
    <property type="project" value="UniProtKB-KW"/>
</dbReference>
<evidence type="ECO:0000256" key="9">
    <source>
        <dbReference type="SAM" id="SignalP"/>
    </source>
</evidence>
<dbReference type="InterPro" id="IPR001431">
    <property type="entry name" value="Pept_M16_Zn_BS"/>
</dbReference>
<evidence type="ECO:0000259" key="10">
    <source>
        <dbReference type="Pfam" id="PF00675"/>
    </source>
</evidence>
<dbReference type="InterPro" id="IPR050626">
    <property type="entry name" value="Peptidase_M16"/>
</dbReference>
<dbReference type="PANTHER" id="PTHR43690:SF17">
    <property type="entry name" value="PROTEIN YHJJ"/>
    <property type="match status" value="1"/>
</dbReference>
<gene>
    <name evidence="12" type="ORF">SAMN02745702_00862</name>
</gene>